<evidence type="ECO:0000256" key="5">
    <source>
        <dbReference type="ARBA" id="ARBA00022679"/>
    </source>
</evidence>
<dbReference type="SUPFAM" id="SSF53383">
    <property type="entry name" value="PLP-dependent transferases"/>
    <property type="match status" value="1"/>
</dbReference>
<dbReference type="PANTHER" id="PTHR21152:SF24">
    <property type="entry name" value="ALANINE--GLYOXYLATE AMINOTRANSFERASE 1"/>
    <property type="match status" value="1"/>
</dbReference>
<dbReference type="InterPro" id="IPR015422">
    <property type="entry name" value="PyrdxlP-dep_Trfase_small"/>
</dbReference>
<proteinExistence type="inferred from homology"/>
<keyword evidence="5 12" id="KW-0808">Transferase</keyword>
<reference evidence="12 13" key="1">
    <citation type="journal article" date="2016" name="Proc. Natl. Acad. Sci. U.S.A.">
        <title>Lipid metabolic changes in an early divergent fungus govern the establishment of a mutualistic symbiosis with endobacteria.</title>
        <authorList>
            <person name="Lastovetsky O.A."/>
            <person name="Gaspar M.L."/>
            <person name="Mondo S.J."/>
            <person name="LaButti K.M."/>
            <person name="Sandor L."/>
            <person name="Grigoriev I.V."/>
            <person name="Henry S.A."/>
            <person name="Pawlowska T.E."/>
        </authorList>
    </citation>
    <scope>NUCLEOTIDE SEQUENCE [LARGE SCALE GENOMIC DNA]</scope>
    <source>
        <strain evidence="12 13">ATCC 11559</strain>
    </source>
</reference>
<evidence type="ECO:0000256" key="4">
    <source>
        <dbReference type="ARBA" id="ARBA00022576"/>
    </source>
</evidence>
<evidence type="ECO:0000256" key="2">
    <source>
        <dbReference type="ARBA" id="ARBA00009236"/>
    </source>
</evidence>
<sequence>MAPHKLCMIPGPIEFHEDVLAAMSTPATSHVDPNFIPIYGEAIEMVRKVVLTETAQPFIVSGSCTLGWDMMVNLIEPKDNVLVLSTGYFGDNFADCLAVYGANITMLRSEVGSRPSTEEVKQALSDKKYKMVTITHVDTSTGVLSDIRSIAHTVKSISPDTLVVVDGVCSLGSEEIRFDEWNLDIVISGSQKGLGVPPGLSVVVASQHALQIFKNRQTPIIAYYSNWNKWLPIMQAYEARKPAYFATPAVQLIYALHASLKAITSQPMEVRFEKHRAVAAKFRSDIRQLGLKTVAQSEEYAANGMTAIWLPEGIEIPQLVPALASKGVQIAGGILVGLAGKYFRIGHMGISVMEPERGHIDKVLEALTTSLNELGYKAQ</sequence>
<comment type="cofactor">
    <cofactor evidence="1 8 10">
        <name>pyridoxal 5'-phosphate</name>
        <dbReference type="ChEBI" id="CHEBI:597326"/>
    </cofactor>
</comment>
<evidence type="ECO:0000256" key="7">
    <source>
        <dbReference type="PIRSR" id="PIRSR000524-1"/>
    </source>
</evidence>
<dbReference type="EMBL" id="KV921271">
    <property type="protein sequence ID" value="ORE22034.1"/>
    <property type="molecule type" value="Genomic_DNA"/>
</dbReference>
<dbReference type="FunFam" id="3.90.1150.10:FF:000049">
    <property type="entry name" value="Alanine-glyoxylate aminotransferase 1"/>
    <property type="match status" value="1"/>
</dbReference>
<accession>A0A0A1N724</accession>
<dbReference type="Pfam" id="PF00266">
    <property type="entry name" value="Aminotran_5"/>
    <property type="match status" value="1"/>
</dbReference>
<dbReference type="Gene3D" id="3.40.640.10">
    <property type="entry name" value="Type I PLP-dependent aspartate aminotransferase-like (Major domain)"/>
    <property type="match status" value="1"/>
</dbReference>
<feature type="domain" description="Aminotransferase class V" evidence="11">
    <location>
        <begin position="21"/>
        <end position="333"/>
    </location>
</feature>
<dbReference type="GO" id="GO:0004760">
    <property type="term" value="F:L-serine-pyruvate transaminase activity"/>
    <property type="evidence" value="ECO:0007669"/>
    <property type="project" value="TreeGrafter"/>
</dbReference>
<name>A0A0A1N724_RHIZD</name>
<dbReference type="PROSITE" id="PS00595">
    <property type="entry name" value="AA_TRANSFER_CLASS_5"/>
    <property type="match status" value="1"/>
</dbReference>
<comment type="similarity">
    <text evidence="2 9">Belongs to the class-V pyridoxal-phosphate-dependent aminotransferase family.</text>
</comment>
<organism evidence="12 13">
    <name type="scientific">Rhizopus microsporus</name>
    <dbReference type="NCBI Taxonomy" id="58291"/>
    <lineage>
        <taxon>Eukaryota</taxon>
        <taxon>Fungi</taxon>
        <taxon>Fungi incertae sedis</taxon>
        <taxon>Mucoromycota</taxon>
        <taxon>Mucoromycotina</taxon>
        <taxon>Mucoromycetes</taxon>
        <taxon>Mucorales</taxon>
        <taxon>Mucorineae</taxon>
        <taxon>Rhizopodaceae</taxon>
        <taxon>Rhizopus</taxon>
    </lineage>
</organism>
<evidence type="ECO:0000256" key="6">
    <source>
        <dbReference type="ARBA" id="ARBA00022898"/>
    </source>
</evidence>
<protein>
    <recommendedName>
        <fullName evidence="3">alanine--glyoxylate transaminase</fullName>
        <ecNumber evidence="3">2.6.1.44</ecNumber>
    </recommendedName>
</protein>
<dbReference type="InterPro" id="IPR015424">
    <property type="entry name" value="PyrdxlP-dep_Trfase"/>
</dbReference>
<feature type="binding site" evidence="7">
    <location>
        <position position="344"/>
    </location>
    <ligand>
        <name>substrate</name>
    </ligand>
</feature>
<dbReference type="InterPro" id="IPR000192">
    <property type="entry name" value="Aminotrans_V_dom"/>
</dbReference>
<dbReference type="Gene3D" id="3.90.1150.10">
    <property type="entry name" value="Aspartate Aminotransferase, domain 1"/>
    <property type="match status" value="1"/>
</dbReference>
<evidence type="ECO:0000313" key="13">
    <source>
        <dbReference type="Proteomes" id="UP000242381"/>
    </source>
</evidence>
<dbReference type="OMA" id="YEWDTPA"/>
<dbReference type="InterPro" id="IPR020578">
    <property type="entry name" value="Aminotrans_V_PyrdxlP_BS"/>
</dbReference>
<keyword evidence="4" id="KW-0032">Aminotransferase</keyword>
<dbReference type="AlphaFoldDB" id="A0A0A1N724"/>
<gene>
    <name evidence="12" type="ORF">BCV71DRAFT_288432</name>
</gene>
<dbReference type="GO" id="GO:0005777">
    <property type="term" value="C:peroxisome"/>
    <property type="evidence" value="ECO:0007669"/>
    <property type="project" value="TreeGrafter"/>
</dbReference>
<dbReference type="Proteomes" id="UP000242381">
    <property type="component" value="Unassembled WGS sequence"/>
</dbReference>
<evidence type="ECO:0000256" key="1">
    <source>
        <dbReference type="ARBA" id="ARBA00001933"/>
    </source>
</evidence>
<evidence type="ECO:0000256" key="10">
    <source>
        <dbReference type="RuleBase" id="RU004504"/>
    </source>
</evidence>
<evidence type="ECO:0000256" key="9">
    <source>
        <dbReference type="RuleBase" id="RU004075"/>
    </source>
</evidence>
<feature type="modified residue" description="N6-(pyridoxal phosphate)lysine" evidence="8">
    <location>
        <position position="192"/>
    </location>
</feature>
<evidence type="ECO:0000259" key="11">
    <source>
        <dbReference type="Pfam" id="PF00266"/>
    </source>
</evidence>
<dbReference type="GO" id="GO:0019265">
    <property type="term" value="P:glycine biosynthetic process, by transamination of glyoxylate"/>
    <property type="evidence" value="ECO:0007669"/>
    <property type="project" value="TreeGrafter"/>
</dbReference>
<dbReference type="InterPro" id="IPR015421">
    <property type="entry name" value="PyrdxlP-dep_Trfase_major"/>
</dbReference>
<dbReference type="FunFam" id="3.40.640.10:FF:000027">
    <property type="entry name" value="Serine--pyruvate aminotransferase, mitochondrial"/>
    <property type="match status" value="1"/>
</dbReference>
<dbReference type="InterPro" id="IPR024169">
    <property type="entry name" value="SP_NH2Trfase/AEP_transaminase"/>
</dbReference>
<keyword evidence="6 8" id="KW-0663">Pyridoxal phosphate</keyword>
<evidence type="ECO:0000313" key="12">
    <source>
        <dbReference type="EMBL" id="ORE22034.1"/>
    </source>
</evidence>
<evidence type="ECO:0000256" key="8">
    <source>
        <dbReference type="PIRSR" id="PIRSR000524-50"/>
    </source>
</evidence>
<dbReference type="EC" id="2.6.1.44" evidence="3"/>
<dbReference type="GO" id="GO:0008453">
    <property type="term" value="F:alanine-glyoxylate transaminase activity"/>
    <property type="evidence" value="ECO:0007669"/>
    <property type="project" value="UniProtKB-EC"/>
</dbReference>
<evidence type="ECO:0000256" key="3">
    <source>
        <dbReference type="ARBA" id="ARBA00013049"/>
    </source>
</evidence>
<dbReference type="PANTHER" id="PTHR21152">
    <property type="entry name" value="AMINOTRANSFERASE CLASS V"/>
    <property type="match status" value="1"/>
</dbReference>
<dbReference type="PIRSF" id="PIRSF000524">
    <property type="entry name" value="SPT"/>
    <property type="match status" value="1"/>
</dbReference>
<dbReference type="VEuPathDB" id="FungiDB:BCV72DRAFT_88149"/>